<feature type="region of interest" description="Disordered" evidence="1">
    <location>
        <begin position="206"/>
        <end position="226"/>
    </location>
</feature>
<protein>
    <submittedName>
        <fullName evidence="2">Uncharacterized protein</fullName>
    </submittedName>
</protein>
<dbReference type="Proteomes" id="UP000653156">
    <property type="component" value="Chromosome"/>
</dbReference>
<dbReference type="AlphaFoldDB" id="A0A892ZMS3"/>
<sequence>MASIDEVIVQDDWTTETGENMPESVEADVNDAFLVAMQAAESEVLENTDVVTELVEDDPSELADALAMSVEGAVATPDDVSADEKQLMIFEDKVDFEQEKVIAVDAEIIQYDEAEEIEEKRRPLTEHEFQRFINTPFGKQLLVLLQQYQQNQNAAQPVTEIVKSTEANSAAVDTAQPKEEANEAKDEANQLLSLLAEIVNKNEANQTSALSNSDIRQQQTDQGGAVKQVSQPGISLGQSLANCLVPEFYGVSLPQLKETDLWQAYCMVTPRLRLESEKKYKSLKRASQR</sequence>
<reference evidence="2" key="1">
    <citation type="submission" date="2021-02" db="EMBL/GenBank/DDBJ databases">
        <title>Neisseriaceae sp. 26B isolated from the cloaca of a Common Toad-headed Turtle (Mesoclemmys nasuta).</title>
        <authorList>
            <person name="Spergser J."/>
            <person name="Busse H.-J."/>
        </authorList>
    </citation>
    <scope>NUCLEOTIDE SEQUENCE</scope>
    <source>
        <strain evidence="2">26B</strain>
    </source>
</reference>
<proteinExistence type="predicted"/>
<evidence type="ECO:0000313" key="2">
    <source>
        <dbReference type="EMBL" id="QRQ82996.1"/>
    </source>
</evidence>
<evidence type="ECO:0000256" key="1">
    <source>
        <dbReference type="SAM" id="MobiDB-lite"/>
    </source>
</evidence>
<dbReference type="RefSeq" id="WP_230340296.1">
    <property type="nucleotide sequence ID" value="NZ_CP069798.1"/>
</dbReference>
<organism evidence="2 3">
    <name type="scientific">Paralysiella testudinis</name>
    <dbReference type="NCBI Taxonomy" id="2809020"/>
    <lineage>
        <taxon>Bacteria</taxon>
        <taxon>Pseudomonadati</taxon>
        <taxon>Pseudomonadota</taxon>
        <taxon>Betaproteobacteria</taxon>
        <taxon>Neisseriales</taxon>
        <taxon>Neisseriaceae</taxon>
        <taxon>Paralysiella</taxon>
    </lineage>
</organism>
<evidence type="ECO:0000313" key="3">
    <source>
        <dbReference type="Proteomes" id="UP000653156"/>
    </source>
</evidence>
<gene>
    <name evidence="2" type="ORF">JQU52_06405</name>
</gene>
<name>A0A892ZMS3_9NEIS</name>
<keyword evidence="3" id="KW-1185">Reference proteome</keyword>
<dbReference type="EMBL" id="CP069798">
    <property type="protein sequence ID" value="QRQ82996.1"/>
    <property type="molecule type" value="Genomic_DNA"/>
</dbReference>
<dbReference type="KEGG" id="ptes:JQU52_06405"/>
<accession>A0A892ZMS3</accession>